<proteinExistence type="predicted"/>
<dbReference type="AlphaFoldDB" id="A0A919XW29"/>
<gene>
    <name evidence="1" type="ORF">J41TS12_39200</name>
</gene>
<reference evidence="1 2" key="1">
    <citation type="submission" date="2021-03" db="EMBL/GenBank/DDBJ databases">
        <title>Antimicrobial resistance genes in bacteria isolated from Japanese honey, and their potential for conferring macrolide and lincosamide resistance in the American foulbrood pathogen Paenibacillus larvae.</title>
        <authorList>
            <person name="Okamoto M."/>
            <person name="Kumagai M."/>
            <person name="Kanamori H."/>
            <person name="Takamatsu D."/>
        </authorList>
    </citation>
    <scope>NUCLEOTIDE SEQUENCE [LARGE SCALE GENOMIC DNA]</scope>
    <source>
        <strain evidence="1 2">J41TS12</strain>
    </source>
</reference>
<evidence type="ECO:0000313" key="2">
    <source>
        <dbReference type="Proteomes" id="UP000681162"/>
    </source>
</evidence>
<keyword evidence="2" id="KW-1185">Reference proteome</keyword>
<name>A0A919XW29_9BACL</name>
<protein>
    <submittedName>
        <fullName evidence="1">Uncharacterized protein</fullName>
    </submittedName>
</protein>
<dbReference type="EMBL" id="BORR01000017">
    <property type="protein sequence ID" value="GIO39059.1"/>
    <property type="molecule type" value="Genomic_DNA"/>
</dbReference>
<organism evidence="1 2">
    <name type="scientific">Paenibacillus antibioticophila</name>
    <dbReference type="NCBI Taxonomy" id="1274374"/>
    <lineage>
        <taxon>Bacteria</taxon>
        <taxon>Bacillati</taxon>
        <taxon>Bacillota</taxon>
        <taxon>Bacilli</taxon>
        <taxon>Bacillales</taxon>
        <taxon>Paenibacillaceae</taxon>
        <taxon>Paenibacillus</taxon>
    </lineage>
</organism>
<evidence type="ECO:0000313" key="1">
    <source>
        <dbReference type="EMBL" id="GIO39059.1"/>
    </source>
</evidence>
<accession>A0A919XW29</accession>
<dbReference type="Proteomes" id="UP000681162">
    <property type="component" value="Unassembled WGS sequence"/>
</dbReference>
<comment type="caution">
    <text evidence="1">The sequence shown here is derived from an EMBL/GenBank/DDBJ whole genome shotgun (WGS) entry which is preliminary data.</text>
</comment>
<sequence length="67" mass="7577">MFYDSNNELVGSVGIEDKPYTNPELVRVVQGAIMDAFSVEEAERIAYYKLEHHNLVIDIGFSDELKG</sequence>